<evidence type="ECO:0000313" key="1">
    <source>
        <dbReference type="EMBL" id="EGY28564.1"/>
    </source>
</evidence>
<evidence type="ECO:0000313" key="2">
    <source>
        <dbReference type="Proteomes" id="UP000004116"/>
    </source>
</evidence>
<name>G2H0C0_9ENTR</name>
<keyword evidence="2" id="KW-1185">Reference proteome</keyword>
<accession>G2H0C0</accession>
<reference evidence="1 2" key="1">
    <citation type="journal article" date="2012" name="Genome Res.">
        <title>Genomic basis of endosymbiont-conferred protection against an insect parasitoid.</title>
        <authorList>
            <person name="Hansen A.K."/>
            <person name="Vorburger C."/>
            <person name="Moran N.A."/>
        </authorList>
    </citation>
    <scope>NUCLEOTIDE SEQUENCE [LARGE SCALE GENOMIC DNA]</scope>
    <source>
        <strain evidence="2">R5.15</strain>
    </source>
</reference>
<proteinExistence type="predicted"/>
<comment type="caution">
    <text evidence="1">The sequence shown here is derived from an EMBL/GenBank/DDBJ whole genome shotgun (WGS) entry which is preliminary data.</text>
</comment>
<dbReference type="EMBL" id="AGCA01000358">
    <property type="protein sequence ID" value="EGY28564.1"/>
    <property type="molecule type" value="Genomic_DNA"/>
</dbReference>
<sequence length="189" mass="22066">MLSIRNHVSHSTKNLQHSNDIQVSELIDKLKNGTAKKEPSTLDKIWSVIKEFFYGTDEDKVKDEVCDALCTLFDKNSNQEYRTEALFKLMSYFTAESKQPLAWHLTPDERPRFSVSMKFSNRTFYSPTMAFSELAEAYNKSTSGWINSYTKKGLADSLYRHINYDKKPNDYNAPNDPKVYENLTIFFRR</sequence>
<dbReference type="OrthoDB" id="6466332at2"/>
<dbReference type="RefSeq" id="WP_006707154.1">
    <property type="nucleotide sequence ID" value="NZ_AGCA01000358.1"/>
</dbReference>
<protein>
    <submittedName>
        <fullName evidence="1">Uncharacterized protein</fullName>
    </submittedName>
</protein>
<dbReference type="Proteomes" id="UP000004116">
    <property type="component" value="Unassembled WGS sequence"/>
</dbReference>
<dbReference type="AlphaFoldDB" id="G2H0C0"/>
<organism evidence="1 2">
    <name type="scientific">Candidatus Regiella insecticola 5.15</name>
    <dbReference type="NCBI Taxonomy" id="1005043"/>
    <lineage>
        <taxon>Bacteria</taxon>
        <taxon>Pseudomonadati</taxon>
        <taxon>Pseudomonadota</taxon>
        <taxon>Gammaproteobacteria</taxon>
        <taxon>Enterobacterales</taxon>
        <taxon>Enterobacteriaceae</taxon>
        <taxon>aphid secondary symbionts</taxon>
        <taxon>Candidatus Regiella</taxon>
    </lineage>
</organism>
<gene>
    <name evidence="1" type="ORF">Rin_00015000</name>
</gene>